<evidence type="ECO:0000313" key="2">
    <source>
        <dbReference type="Proteomes" id="UP000199074"/>
    </source>
</evidence>
<dbReference type="STRING" id="429728.SAMN05216456_3193"/>
<proteinExistence type="predicted"/>
<evidence type="ECO:0000313" key="1">
    <source>
        <dbReference type="EMBL" id="SFV37966.1"/>
    </source>
</evidence>
<gene>
    <name evidence="1" type="ORF">SAMN05216456_3193</name>
</gene>
<protein>
    <recommendedName>
        <fullName evidence="3">YCII-related domain-containing protein</fullName>
    </recommendedName>
</protein>
<accession>A0A1I7NTH7</accession>
<organism evidence="1 2">
    <name type="scientific">Devosia crocina</name>
    <dbReference type="NCBI Taxonomy" id="429728"/>
    <lineage>
        <taxon>Bacteria</taxon>
        <taxon>Pseudomonadati</taxon>
        <taxon>Pseudomonadota</taxon>
        <taxon>Alphaproteobacteria</taxon>
        <taxon>Hyphomicrobiales</taxon>
        <taxon>Devosiaceae</taxon>
        <taxon>Devosia</taxon>
    </lineage>
</organism>
<name>A0A1I7NTH7_9HYPH</name>
<dbReference type="Proteomes" id="UP000199074">
    <property type="component" value="Unassembled WGS sequence"/>
</dbReference>
<reference evidence="1 2" key="1">
    <citation type="submission" date="2016-10" db="EMBL/GenBank/DDBJ databases">
        <authorList>
            <person name="de Groot N.N."/>
        </authorList>
    </citation>
    <scope>NUCLEOTIDE SEQUENCE [LARGE SCALE GENOMIC DNA]</scope>
    <source>
        <strain evidence="1 2">IPL20</strain>
    </source>
</reference>
<dbReference type="RefSeq" id="WP_092426227.1">
    <property type="nucleotide sequence ID" value="NZ_FPCK01000003.1"/>
</dbReference>
<keyword evidence="2" id="KW-1185">Reference proteome</keyword>
<dbReference type="AlphaFoldDB" id="A0A1I7NTH7"/>
<sequence>MPRFLAVYTMPPENLAQFRALPKEKQDAIDAVGVKLWGEWETQHSPSFADAGGMVGKTLRVSAQGTAPASNTICGYVVVRAGTIEEAAEIFRNHPHFALFPGDAVDIMPLVTGPPD</sequence>
<dbReference type="OrthoDB" id="5294869at2"/>
<dbReference type="EMBL" id="FPCK01000003">
    <property type="protein sequence ID" value="SFV37966.1"/>
    <property type="molecule type" value="Genomic_DNA"/>
</dbReference>
<evidence type="ECO:0008006" key="3">
    <source>
        <dbReference type="Google" id="ProtNLM"/>
    </source>
</evidence>